<gene>
    <name evidence="1" type="ORF">RPERSI_LOCUS36307</name>
</gene>
<dbReference type="EMBL" id="CAJVQC010173141">
    <property type="protein sequence ID" value="CAG8850886.1"/>
    <property type="molecule type" value="Genomic_DNA"/>
</dbReference>
<reference evidence="1" key="1">
    <citation type="submission" date="2021-06" db="EMBL/GenBank/DDBJ databases">
        <authorList>
            <person name="Kallberg Y."/>
            <person name="Tangrot J."/>
            <person name="Rosling A."/>
        </authorList>
    </citation>
    <scope>NUCLEOTIDE SEQUENCE</scope>
    <source>
        <strain evidence="1">MA461A</strain>
    </source>
</reference>
<keyword evidence="2" id="KW-1185">Reference proteome</keyword>
<name>A0ACA9T0F7_9GLOM</name>
<accession>A0ACA9T0F7</accession>
<protein>
    <submittedName>
        <fullName evidence="1">2403_t:CDS:1</fullName>
    </submittedName>
</protein>
<dbReference type="Proteomes" id="UP000789920">
    <property type="component" value="Unassembled WGS sequence"/>
</dbReference>
<organism evidence="1 2">
    <name type="scientific">Racocetra persica</name>
    <dbReference type="NCBI Taxonomy" id="160502"/>
    <lineage>
        <taxon>Eukaryota</taxon>
        <taxon>Fungi</taxon>
        <taxon>Fungi incertae sedis</taxon>
        <taxon>Mucoromycota</taxon>
        <taxon>Glomeromycotina</taxon>
        <taxon>Glomeromycetes</taxon>
        <taxon>Diversisporales</taxon>
        <taxon>Gigasporaceae</taxon>
        <taxon>Racocetra</taxon>
    </lineage>
</organism>
<comment type="caution">
    <text evidence="1">The sequence shown here is derived from an EMBL/GenBank/DDBJ whole genome shotgun (WGS) entry which is preliminary data.</text>
</comment>
<feature type="non-terminal residue" evidence="1">
    <location>
        <position position="58"/>
    </location>
</feature>
<feature type="non-terminal residue" evidence="1">
    <location>
        <position position="1"/>
    </location>
</feature>
<evidence type="ECO:0000313" key="2">
    <source>
        <dbReference type="Proteomes" id="UP000789920"/>
    </source>
</evidence>
<sequence>GWLMLTVDIEKLQVTTELTHKYHAEYVDVRVMNEIKEYIQTNLQQTPRNIWENLGTRS</sequence>
<evidence type="ECO:0000313" key="1">
    <source>
        <dbReference type="EMBL" id="CAG8850886.1"/>
    </source>
</evidence>
<proteinExistence type="predicted"/>